<reference evidence="1" key="1">
    <citation type="submission" date="2021-01" db="EMBL/GenBank/DDBJ databases">
        <authorList>
            <consortium name="Genoscope - CEA"/>
            <person name="William W."/>
        </authorList>
    </citation>
    <scope>NUCLEOTIDE SEQUENCE</scope>
</reference>
<sequence length="116" mass="13194">MFWGVKLQNGQTLTIKGNLILTNLCGLGIVRLNNILIATLTTQKPQVLIDYKINGEFTLQSEGGDVDVCGYYAEKDQLDEQELQELSIKAQSMQCEDQLNTIYKQQLRNIQKMLKK</sequence>
<dbReference type="AlphaFoldDB" id="A0A8S1PHF8"/>
<protein>
    <submittedName>
        <fullName evidence="1">Uncharacterized protein</fullName>
    </submittedName>
</protein>
<keyword evidence="2" id="KW-1185">Reference proteome</keyword>
<organism evidence="1 2">
    <name type="scientific">Paramecium sonneborni</name>
    <dbReference type="NCBI Taxonomy" id="65129"/>
    <lineage>
        <taxon>Eukaryota</taxon>
        <taxon>Sar</taxon>
        <taxon>Alveolata</taxon>
        <taxon>Ciliophora</taxon>
        <taxon>Intramacronucleata</taxon>
        <taxon>Oligohymenophorea</taxon>
        <taxon>Peniculida</taxon>
        <taxon>Parameciidae</taxon>
        <taxon>Paramecium</taxon>
    </lineage>
</organism>
<proteinExistence type="predicted"/>
<dbReference type="OrthoDB" id="289163at2759"/>
<gene>
    <name evidence="1" type="ORF">PSON_ATCC_30995.1.T0780081</name>
</gene>
<dbReference type="EMBL" id="CAJJDN010000078">
    <property type="protein sequence ID" value="CAD8102565.1"/>
    <property type="molecule type" value="Genomic_DNA"/>
</dbReference>
<accession>A0A8S1PHF8</accession>
<name>A0A8S1PHF8_9CILI</name>
<evidence type="ECO:0000313" key="1">
    <source>
        <dbReference type="EMBL" id="CAD8102565.1"/>
    </source>
</evidence>
<comment type="caution">
    <text evidence="1">The sequence shown here is derived from an EMBL/GenBank/DDBJ whole genome shotgun (WGS) entry which is preliminary data.</text>
</comment>
<evidence type="ECO:0000313" key="2">
    <source>
        <dbReference type="Proteomes" id="UP000692954"/>
    </source>
</evidence>
<dbReference type="Proteomes" id="UP000692954">
    <property type="component" value="Unassembled WGS sequence"/>
</dbReference>